<feature type="region of interest" description="Disordered" evidence="1">
    <location>
        <begin position="80"/>
        <end position="149"/>
    </location>
</feature>
<feature type="region of interest" description="Disordered" evidence="1">
    <location>
        <begin position="1"/>
        <end position="42"/>
    </location>
</feature>
<dbReference type="Proteomes" id="UP000613740">
    <property type="component" value="Unassembled WGS sequence"/>
</dbReference>
<sequence length="607" mass="64529">MAAGGVEAGAAAQRNQKQDTTRPQQAQQPRTQPPPHPLPLGFNALLHTDFLWQLQHRYVETTPLRPPVLVMPLHRRHQEEQEAEGFSLATAGNRRSSTAVAGSRASGDKQHKLHQHHANSLRQARTNRRRLQSPAGGSAGAINNSPATATKPLCTSGAAKGEWVRLPEGARDCPPGLCTGPLSPLLYGSPDNLAIDFHDVYVPHNCQYKLYTPDEAAACLGGRRLALVGDSRAHELHWYMSMHYPRAHAHVQYQLLLPYRVGVRALLAVEAQRRQRLAEEQEQQQKQQQAGATTAAAAAAAAPSGDLGLRELMMGHEVLALSSELHDIADFEHAAPDYLTPYGLDPGPPCLRVSVAVAAAPNSTNCTNCNSSLASPGCAGGSSAVEALHPGGAPVGAQCAPDTPEHAQLPKWRPVAQYLDALSQLVTTYQELRAELHEAGLLRVRRVLWLLPGYRPAATPTCLPNQLERMLCLQQWELAQVAGRAGWEVVDLGTMGQDAPAAWWSDDVHVSHARSGLKRTHSGVQMMELQALLNDDTGPSSSGDTGPSSSGDTGPGSSGNTGPSSSGDTGPSSSGGDGAHVGSGGGRQGPVEEESAAPPQKRRKRAG</sequence>
<feature type="region of interest" description="Disordered" evidence="1">
    <location>
        <begin position="534"/>
        <end position="607"/>
    </location>
</feature>
<name>A0A835WJK5_9CHLO</name>
<keyword evidence="3" id="KW-1185">Reference proteome</keyword>
<evidence type="ECO:0000313" key="2">
    <source>
        <dbReference type="EMBL" id="KAG2448276.1"/>
    </source>
</evidence>
<comment type="caution">
    <text evidence="2">The sequence shown here is derived from an EMBL/GenBank/DDBJ whole genome shotgun (WGS) entry which is preliminary data.</text>
</comment>
<feature type="compositionally biased region" description="Low complexity" evidence="1">
    <location>
        <begin position="536"/>
        <end position="552"/>
    </location>
</feature>
<feature type="compositionally biased region" description="Basic residues" evidence="1">
    <location>
        <begin position="111"/>
        <end position="131"/>
    </location>
</feature>
<proteinExistence type="predicted"/>
<feature type="compositionally biased region" description="Gly residues" evidence="1">
    <location>
        <begin position="573"/>
        <end position="588"/>
    </location>
</feature>
<evidence type="ECO:0000313" key="3">
    <source>
        <dbReference type="Proteomes" id="UP000613740"/>
    </source>
</evidence>
<dbReference type="AlphaFoldDB" id="A0A835WJK5"/>
<accession>A0A835WJK5</accession>
<protein>
    <submittedName>
        <fullName evidence="2">Uncharacterized protein</fullName>
    </submittedName>
</protein>
<organism evidence="2 3">
    <name type="scientific">Chlamydomonas schloesseri</name>
    <dbReference type="NCBI Taxonomy" id="2026947"/>
    <lineage>
        <taxon>Eukaryota</taxon>
        <taxon>Viridiplantae</taxon>
        <taxon>Chlorophyta</taxon>
        <taxon>core chlorophytes</taxon>
        <taxon>Chlorophyceae</taxon>
        <taxon>CS clade</taxon>
        <taxon>Chlamydomonadales</taxon>
        <taxon>Chlamydomonadaceae</taxon>
        <taxon>Chlamydomonas</taxon>
    </lineage>
</organism>
<feature type="compositionally biased region" description="Low complexity" evidence="1">
    <location>
        <begin position="284"/>
        <end position="297"/>
    </location>
</feature>
<feature type="compositionally biased region" description="Low complexity" evidence="1">
    <location>
        <begin position="1"/>
        <end position="12"/>
    </location>
</feature>
<gene>
    <name evidence="2" type="ORF">HYH02_006860</name>
</gene>
<feature type="compositionally biased region" description="Low complexity" evidence="1">
    <location>
        <begin position="560"/>
        <end position="572"/>
    </location>
</feature>
<reference evidence="2" key="1">
    <citation type="journal article" date="2020" name="bioRxiv">
        <title>Comparative genomics of Chlamydomonas.</title>
        <authorList>
            <person name="Craig R.J."/>
            <person name="Hasan A.R."/>
            <person name="Ness R.W."/>
            <person name="Keightley P.D."/>
        </authorList>
    </citation>
    <scope>NUCLEOTIDE SEQUENCE</scope>
    <source>
        <strain evidence="2">CCAP 11/173</strain>
    </source>
</reference>
<dbReference type="EMBL" id="JAEHOD010000018">
    <property type="protein sequence ID" value="KAG2448276.1"/>
    <property type="molecule type" value="Genomic_DNA"/>
</dbReference>
<evidence type="ECO:0000256" key="1">
    <source>
        <dbReference type="SAM" id="MobiDB-lite"/>
    </source>
</evidence>
<feature type="region of interest" description="Disordered" evidence="1">
    <location>
        <begin position="278"/>
        <end position="297"/>
    </location>
</feature>
<dbReference type="OrthoDB" id="545482at2759"/>
<feature type="compositionally biased region" description="Low complexity" evidence="1">
    <location>
        <begin position="21"/>
        <end position="30"/>
    </location>
</feature>